<dbReference type="Pfam" id="PF04655">
    <property type="entry name" value="APH_6_hur"/>
    <property type="match status" value="1"/>
</dbReference>
<reference evidence="1 2" key="1">
    <citation type="submission" date="2016-10" db="EMBL/GenBank/DDBJ databases">
        <authorList>
            <person name="de Groot N.N."/>
        </authorList>
    </citation>
    <scope>NUCLEOTIDE SEQUENCE [LARGE SCALE GENOMIC DNA]</scope>
    <source>
        <strain evidence="1 2">CGMCC 4.5739</strain>
    </source>
</reference>
<dbReference type="GO" id="GO:0016301">
    <property type="term" value="F:kinase activity"/>
    <property type="evidence" value="ECO:0007669"/>
    <property type="project" value="UniProtKB-KW"/>
</dbReference>
<dbReference type="STRING" id="910347.SAMN05421773_108234"/>
<dbReference type="InterPro" id="IPR006748">
    <property type="entry name" value="NH2Glyco/OHUrea_AB-resist_kin"/>
</dbReference>
<dbReference type="OrthoDB" id="3638028at2"/>
<keyword evidence="1" id="KW-0418">Kinase</keyword>
<sequence>MVSVPGPQPPRRLVLAQQRQAPEWLAGLPALAAEMLRRWGLTAEAVAEPGGRTSMTLLVRRGDDGSPAALKLCAPQSPAALEDAALRRWDGLAAVRSLRCAPEEGALLLERLRGEISLRSLPDAKAMLEAVSTVRRLWVDPGGEHPFPTVAERTGAQAAAMRAAAVAEPGIAPLVEEALAARERMLGPAAAPGEGREHLLLHGDFRQGAVLASDGGRAPWLAVGPEPVVGERAYDLARLVRDRLHDLMASAGAAAQTRRRVTRLSAAVEVDPERLRDWSVFRAVESAVRNAAAGHRADAESLLEFATWL</sequence>
<dbReference type="SUPFAM" id="SSF56112">
    <property type="entry name" value="Protein kinase-like (PK-like)"/>
    <property type="match status" value="1"/>
</dbReference>
<keyword evidence="2" id="KW-1185">Reference proteome</keyword>
<dbReference type="GO" id="GO:0019748">
    <property type="term" value="P:secondary metabolic process"/>
    <property type="evidence" value="ECO:0007669"/>
    <property type="project" value="InterPro"/>
</dbReference>
<organism evidence="1 2">
    <name type="scientific">Streptomyces aidingensis</name>
    <dbReference type="NCBI Taxonomy" id="910347"/>
    <lineage>
        <taxon>Bacteria</taxon>
        <taxon>Bacillati</taxon>
        <taxon>Actinomycetota</taxon>
        <taxon>Actinomycetes</taxon>
        <taxon>Kitasatosporales</taxon>
        <taxon>Streptomycetaceae</taxon>
        <taxon>Streptomyces</taxon>
    </lineage>
</organism>
<protein>
    <submittedName>
        <fullName evidence="1">Streptomycin 6-kinase</fullName>
    </submittedName>
</protein>
<dbReference type="EMBL" id="FOLM01000008">
    <property type="protein sequence ID" value="SFD02571.1"/>
    <property type="molecule type" value="Genomic_DNA"/>
</dbReference>
<dbReference type="InterPro" id="IPR011009">
    <property type="entry name" value="Kinase-like_dom_sf"/>
</dbReference>
<accession>A0A1I1NY01</accession>
<proteinExistence type="predicted"/>
<dbReference type="AlphaFoldDB" id="A0A1I1NY01"/>
<name>A0A1I1NY01_9ACTN</name>
<keyword evidence="1" id="KW-0808">Transferase</keyword>
<gene>
    <name evidence="1" type="ORF">SAMN05421773_108234</name>
</gene>
<evidence type="ECO:0000313" key="2">
    <source>
        <dbReference type="Proteomes" id="UP000199207"/>
    </source>
</evidence>
<dbReference type="GO" id="GO:0016773">
    <property type="term" value="F:phosphotransferase activity, alcohol group as acceptor"/>
    <property type="evidence" value="ECO:0007669"/>
    <property type="project" value="InterPro"/>
</dbReference>
<dbReference type="Proteomes" id="UP000199207">
    <property type="component" value="Unassembled WGS sequence"/>
</dbReference>
<evidence type="ECO:0000313" key="1">
    <source>
        <dbReference type="EMBL" id="SFD02571.1"/>
    </source>
</evidence>
<dbReference type="RefSeq" id="WP_093839602.1">
    <property type="nucleotide sequence ID" value="NZ_FOLM01000008.1"/>
</dbReference>